<keyword evidence="1" id="KW-1185">Reference proteome</keyword>
<dbReference type="KEGG" id="pvp:105297041"/>
<accession>A0A6P6CTB9</accession>
<sequence>MRTHNTYHPQSAGWPHSPVPVTLLIMDSPGGTPLPLAQLQLQTVFIKVSLKSPRSKSTTRPEVIPALLRPSLESLMWNPRFTKELPSFHGSSGIPTSLHQVRKSDSVRVQAPSWWSLIFMSLSQADNICKEQDLRSSHHFILKVTSHLFYKSLQFLGHALYAWRIIQHGNVGGRLLPALDTTSVTLLAWQLSPGSLLIFVGTYEVRRSNSLCFRTHTLLWRQ</sequence>
<proteinExistence type="predicted"/>
<protein>
    <submittedName>
        <fullName evidence="2">Uncharacterized protein LOC105297041</fullName>
    </submittedName>
</protein>
<evidence type="ECO:0000313" key="1">
    <source>
        <dbReference type="Proteomes" id="UP000515202"/>
    </source>
</evidence>
<name>A0A6P6CTB9_PTEVA</name>
<reference evidence="2" key="1">
    <citation type="submission" date="2025-08" db="UniProtKB">
        <authorList>
            <consortium name="RefSeq"/>
        </authorList>
    </citation>
    <scope>IDENTIFICATION</scope>
    <source>
        <tissue evidence="2">Kidney</tissue>
    </source>
</reference>
<dbReference type="AlphaFoldDB" id="A0A6P6CTB9"/>
<dbReference type="GeneID" id="105297041"/>
<gene>
    <name evidence="2" type="primary">LOC105297041</name>
</gene>
<dbReference type="Proteomes" id="UP000515202">
    <property type="component" value="Unplaced"/>
</dbReference>
<dbReference type="RefSeq" id="XP_023390669.1">
    <property type="nucleotide sequence ID" value="XM_023534901.1"/>
</dbReference>
<evidence type="ECO:0000313" key="2">
    <source>
        <dbReference type="RefSeq" id="XP_023390669.1"/>
    </source>
</evidence>
<organism evidence="1 2">
    <name type="scientific">Pteropus vampyrus</name>
    <name type="common">Large flying fox</name>
    <dbReference type="NCBI Taxonomy" id="132908"/>
    <lineage>
        <taxon>Eukaryota</taxon>
        <taxon>Metazoa</taxon>
        <taxon>Chordata</taxon>
        <taxon>Craniata</taxon>
        <taxon>Vertebrata</taxon>
        <taxon>Euteleostomi</taxon>
        <taxon>Mammalia</taxon>
        <taxon>Eutheria</taxon>
        <taxon>Laurasiatheria</taxon>
        <taxon>Chiroptera</taxon>
        <taxon>Yinpterochiroptera</taxon>
        <taxon>Pteropodoidea</taxon>
        <taxon>Pteropodidae</taxon>
        <taxon>Pteropodinae</taxon>
        <taxon>Pteropus</taxon>
    </lineage>
</organism>